<accession>A0AA40K0T9</accession>
<keyword evidence="1" id="KW-0732">Signal</keyword>
<reference evidence="3" key="1">
    <citation type="submission" date="2023-06" db="EMBL/GenBank/DDBJ databases">
        <title>Genome-scale phylogeny and comparative genomics of the fungal order Sordariales.</title>
        <authorList>
            <consortium name="Lawrence Berkeley National Laboratory"/>
            <person name="Hensen N."/>
            <person name="Bonometti L."/>
            <person name="Westerberg I."/>
            <person name="Brannstrom I.O."/>
            <person name="Guillou S."/>
            <person name="Cros-Aarteil S."/>
            <person name="Calhoun S."/>
            <person name="Haridas S."/>
            <person name="Kuo A."/>
            <person name="Mondo S."/>
            <person name="Pangilinan J."/>
            <person name="Riley R."/>
            <person name="LaButti K."/>
            <person name="Andreopoulos B."/>
            <person name="Lipzen A."/>
            <person name="Chen C."/>
            <person name="Yanf M."/>
            <person name="Daum C."/>
            <person name="Ng V."/>
            <person name="Clum A."/>
            <person name="Steindorff A."/>
            <person name="Ohm R."/>
            <person name="Martin F."/>
            <person name="Silar P."/>
            <person name="Natvig D."/>
            <person name="Lalanne C."/>
            <person name="Gautier V."/>
            <person name="Ament-velasquez S.L."/>
            <person name="Kruys A."/>
            <person name="Hutchinson M.I."/>
            <person name="Powell A.J."/>
            <person name="Barry K."/>
            <person name="Miller A.N."/>
            <person name="Grigoriev I.V."/>
            <person name="Debuchy R."/>
            <person name="Gladieux P."/>
            <person name="Thoren M.H."/>
            <person name="Johannesson H."/>
        </authorList>
    </citation>
    <scope>NUCLEOTIDE SEQUENCE</scope>
    <source>
        <strain evidence="3">SMH3187-1</strain>
    </source>
</reference>
<dbReference type="GO" id="GO:0030246">
    <property type="term" value="F:carbohydrate binding"/>
    <property type="evidence" value="ECO:0007669"/>
    <property type="project" value="InterPro"/>
</dbReference>
<feature type="domain" description="Endo-1,3(4)-beta-glucanase 1 carbohydrate binding" evidence="2">
    <location>
        <begin position="28"/>
        <end position="73"/>
    </location>
</feature>
<gene>
    <name evidence="3" type="ORF">B0T18DRAFT_331599</name>
</gene>
<evidence type="ECO:0000259" key="2">
    <source>
        <dbReference type="Pfam" id="PF10645"/>
    </source>
</evidence>
<organism evidence="3 4">
    <name type="scientific">Schizothecium vesticola</name>
    <dbReference type="NCBI Taxonomy" id="314040"/>
    <lineage>
        <taxon>Eukaryota</taxon>
        <taxon>Fungi</taxon>
        <taxon>Dikarya</taxon>
        <taxon>Ascomycota</taxon>
        <taxon>Pezizomycotina</taxon>
        <taxon>Sordariomycetes</taxon>
        <taxon>Sordariomycetidae</taxon>
        <taxon>Sordariales</taxon>
        <taxon>Schizotheciaceae</taxon>
        <taxon>Schizothecium</taxon>
    </lineage>
</organism>
<feature type="signal peptide" evidence="1">
    <location>
        <begin position="1"/>
        <end position="20"/>
    </location>
</feature>
<name>A0AA40K0T9_9PEZI</name>
<sequence>MAPPLLTALAALTLAPLVLATPATLLPCGAASYLPTEYVCYNNRTLCPIINSLPLSHCPPSGGCYAPQQFSCDAATGELRTLPEAAGDRPFVLTAWGTRSAYRGKEVNACGGYLAIGANARVCTGCPKGREGVDCGEYGGRTVFRGDGRMVSCRCPWGQYWYIHPSDGVLKYTDVLVPPATTWVDERPERQWTGRGTTAYENGFLVADGAPHYFKACLRTHLGGGVGTGRAWRLYATSNWVALDADCEPVKLVATMVDAKMGAYEYH</sequence>
<dbReference type="Proteomes" id="UP001172155">
    <property type="component" value="Unassembled WGS sequence"/>
</dbReference>
<feature type="chain" id="PRO_5041364319" description="Endo-1,3(4)-beta-glucanase 1 carbohydrate binding domain-containing protein" evidence="1">
    <location>
        <begin position="21"/>
        <end position="267"/>
    </location>
</feature>
<keyword evidence="4" id="KW-1185">Reference proteome</keyword>
<evidence type="ECO:0000256" key="1">
    <source>
        <dbReference type="SAM" id="SignalP"/>
    </source>
</evidence>
<dbReference type="AlphaFoldDB" id="A0AA40K0T9"/>
<comment type="caution">
    <text evidence="3">The sequence shown here is derived from an EMBL/GenBank/DDBJ whole genome shotgun (WGS) entry which is preliminary data.</text>
</comment>
<protein>
    <recommendedName>
        <fullName evidence="2">Endo-1,3(4)-beta-glucanase 1 carbohydrate binding domain-containing protein</fullName>
    </recommendedName>
</protein>
<dbReference type="Pfam" id="PF10645">
    <property type="entry name" value="Carb_bind"/>
    <property type="match status" value="1"/>
</dbReference>
<dbReference type="InterPro" id="IPR018909">
    <property type="entry name" value="Eng1_septum"/>
</dbReference>
<evidence type="ECO:0000313" key="4">
    <source>
        <dbReference type="Proteomes" id="UP001172155"/>
    </source>
</evidence>
<evidence type="ECO:0000313" key="3">
    <source>
        <dbReference type="EMBL" id="KAK0741467.1"/>
    </source>
</evidence>
<proteinExistence type="predicted"/>
<dbReference type="EMBL" id="JAUKUD010000006">
    <property type="protein sequence ID" value="KAK0741467.1"/>
    <property type="molecule type" value="Genomic_DNA"/>
</dbReference>